<feature type="region of interest" description="Disordered" evidence="1">
    <location>
        <begin position="279"/>
        <end position="330"/>
    </location>
</feature>
<dbReference type="Gene3D" id="3.80.10.10">
    <property type="entry name" value="Ribonuclease Inhibitor"/>
    <property type="match status" value="1"/>
</dbReference>
<dbReference type="SUPFAM" id="SSF52047">
    <property type="entry name" value="RNI-like"/>
    <property type="match status" value="1"/>
</dbReference>
<dbReference type="AlphaFoldDB" id="A0A1Y2M232"/>
<dbReference type="EMBL" id="KZ107842">
    <property type="protein sequence ID" value="OSS50180.1"/>
    <property type="molecule type" value="Genomic_DNA"/>
</dbReference>
<evidence type="ECO:0000259" key="2">
    <source>
        <dbReference type="Pfam" id="PF12898"/>
    </source>
</evidence>
<feature type="compositionally biased region" description="Low complexity" evidence="1">
    <location>
        <begin position="315"/>
        <end position="328"/>
    </location>
</feature>
<dbReference type="STRING" id="105696.A0A1Y2M232"/>
<feature type="domain" description="Stc1" evidence="2">
    <location>
        <begin position="30"/>
        <end position="110"/>
    </location>
</feature>
<evidence type="ECO:0000313" key="4">
    <source>
        <dbReference type="EMBL" id="OSS50180.1"/>
    </source>
</evidence>
<reference evidence="4 5" key="1">
    <citation type="journal article" date="2017" name="Genome Announc.">
        <title>Genome sequence of the saprophytic ascomycete Epicoccum nigrum ICMP 19927 strain isolated from New Zealand.</title>
        <authorList>
            <person name="Fokin M."/>
            <person name="Fleetwood D."/>
            <person name="Weir B.S."/>
            <person name="Villas-Boas S.G."/>
        </authorList>
    </citation>
    <scope>NUCLEOTIDE SEQUENCE [LARGE SCALE GENOMIC DNA]</scope>
    <source>
        <strain evidence="4 5">ICMP 19927</strain>
    </source>
</reference>
<feature type="region of interest" description="Disordered" evidence="1">
    <location>
        <begin position="205"/>
        <end position="243"/>
    </location>
</feature>
<dbReference type="FunFam" id="3.80.10.10:FF:000601">
    <property type="entry name" value="DNA repair protein Rad7, protein"/>
    <property type="match status" value="1"/>
</dbReference>
<dbReference type="OMA" id="NDARWQI"/>
<feature type="compositionally biased region" description="Basic residues" evidence="1">
    <location>
        <begin position="407"/>
        <end position="424"/>
    </location>
</feature>
<feature type="compositionally biased region" description="Low complexity" evidence="1">
    <location>
        <begin position="211"/>
        <end position="232"/>
    </location>
</feature>
<dbReference type="InterPro" id="IPR032675">
    <property type="entry name" value="LRR_dom_sf"/>
</dbReference>
<evidence type="ECO:0000259" key="3">
    <source>
        <dbReference type="Pfam" id="PF23550"/>
    </source>
</evidence>
<name>A0A1Y2M232_EPING</name>
<dbReference type="InterPro" id="IPR006553">
    <property type="entry name" value="Leu-rich_rpt_Cys-con_subtyp"/>
</dbReference>
<dbReference type="Proteomes" id="UP000193240">
    <property type="component" value="Unassembled WGS sequence"/>
</dbReference>
<gene>
    <name evidence="4" type="ORF">B5807_05117</name>
</gene>
<dbReference type="PANTHER" id="PTHR13318:SF234">
    <property type="entry name" value="RNI-LIKE PROTEIN"/>
    <property type="match status" value="1"/>
</dbReference>
<dbReference type="PANTHER" id="PTHR13318">
    <property type="entry name" value="PARTNER OF PAIRED, ISOFORM B-RELATED"/>
    <property type="match status" value="1"/>
</dbReference>
<dbReference type="InterPro" id="IPR056451">
    <property type="entry name" value="Znf_Tbcl_Rhp7"/>
</dbReference>
<evidence type="ECO:0000313" key="5">
    <source>
        <dbReference type="Proteomes" id="UP000193240"/>
    </source>
</evidence>
<protein>
    <submittedName>
        <fullName evidence="4">Uncharacterized protein</fullName>
    </submittedName>
</protein>
<dbReference type="GO" id="GO:0019005">
    <property type="term" value="C:SCF ubiquitin ligase complex"/>
    <property type="evidence" value="ECO:0007669"/>
    <property type="project" value="TreeGrafter"/>
</dbReference>
<dbReference type="GO" id="GO:0031146">
    <property type="term" value="P:SCF-dependent proteasomal ubiquitin-dependent protein catabolic process"/>
    <property type="evidence" value="ECO:0007669"/>
    <property type="project" value="TreeGrafter"/>
</dbReference>
<keyword evidence="5" id="KW-1185">Reference proteome</keyword>
<accession>A0A1Y2M232</accession>
<feature type="compositionally biased region" description="Basic and acidic residues" evidence="1">
    <location>
        <begin position="350"/>
        <end position="359"/>
    </location>
</feature>
<dbReference type="FunCoup" id="A0A1Y2M232">
    <property type="interactions" value="34"/>
</dbReference>
<dbReference type="InterPro" id="IPR024630">
    <property type="entry name" value="Stc1"/>
</dbReference>
<feature type="region of interest" description="Disordered" evidence="1">
    <location>
        <begin position="350"/>
        <end position="432"/>
    </location>
</feature>
<dbReference type="Pfam" id="PF12898">
    <property type="entry name" value="Stc1"/>
    <property type="match status" value="1"/>
</dbReference>
<dbReference type="InParanoid" id="A0A1Y2M232"/>
<dbReference type="Pfam" id="PF23550">
    <property type="entry name" value="zf_Tbcl_Rhp7"/>
    <property type="match status" value="1"/>
</dbReference>
<organism evidence="4 5">
    <name type="scientific">Epicoccum nigrum</name>
    <name type="common">Soil fungus</name>
    <name type="synonym">Epicoccum purpurascens</name>
    <dbReference type="NCBI Taxonomy" id="105696"/>
    <lineage>
        <taxon>Eukaryota</taxon>
        <taxon>Fungi</taxon>
        <taxon>Dikarya</taxon>
        <taxon>Ascomycota</taxon>
        <taxon>Pezizomycotina</taxon>
        <taxon>Dothideomycetes</taxon>
        <taxon>Pleosporomycetidae</taxon>
        <taxon>Pleosporales</taxon>
        <taxon>Pleosporineae</taxon>
        <taxon>Didymellaceae</taxon>
        <taxon>Epicoccum</taxon>
    </lineage>
</organism>
<feature type="domain" description="DNA repair protein rhp7 treble clef" evidence="3">
    <location>
        <begin position="445"/>
        <end position="483"/>
    </location>
</feature>
<proteinExistence type="predicted"/>
<evidence type="ECO:0000256" key="1">
    <source>
        <dbReference type="SAM" id="MobiDB-lite"/>
    </source>
</evidence>
<dbReference type="SMART" id="SM00367">
    <property type="entry name" value="LRR_CC"/>
    <property type="match status" value="3"/>
</dbReference>
<sequence length="949" mass="105798">MPNKNRRQHQTYDRGEIERLRSIPLPAKLKCNMCDKNRPQISFSNKQLNDVRSQIAREGRMTETPKCLSCSGGRIVELECASCHKTKGLEEFARSQRKVQDTATCYSCTEVQVTRDAVREATYEKPENMFIKTDSSRIYYPDYFSSASSTHDTDSTISEWTEIEALDGSRRNNKDGGIDLSAQFQQDFSKRGAVTETLIESEYSQVPARGTRTAASSWNTSSAPSASRSSSRVPGTPSVSGTVRTFNSSIAEHSQASHSGTGRSGFAKIRASDTVVDPYLWGKNTTRPSSPSSSDDDGEVTRVYNNTMAGRRPRGNGNARGNGNIRGPHSALTDFLAANNISAQEIRDSYRDRVQRAEQDAAAGTDNGEGPSNAGGDAEADVQAESSAMAAERTRKRKRNQDEAIAKIKKGKEAKKKASKKKKKGAEDESDEDFMDMYKKAKKLPGQFENCELCDKRFTVTPYSQAGPEGGLLCTPCGKELKKEAKAQEKAKQKPVIRKGRRKIESNRLDGMTVRGPKTLQQLCIEKLAKHSEDIDELGEMPENIMNKISEIFSKKRAMNPTTMKLFLQPDMDTVAIHEAANLETEDFDQIFAVCPTVKKLSLRNCCQFKDSNIDYIIEKAKSLVDIQLLGANLVSNDKWIELFIARGGDLKSLKLEWLDAAFDDQAVEALTTFCPKIERLKLERCKKLGVDSIDAIARLEQLEHLTLRFYDQVPREKLIHMLTSVGAHLRTLCLEHFMDSDSEPTDDILDAIHKTCRHISKFRFSENTECTDDGYVHLFTDWANPPLHYIDVNSLRDMDNTNPDGPTDYPIGLASGGFQALMAHSGSRLEYLDISSCRHISHATFTDTFDGQKQYPHLRSLNLSFCPVVDTQVVAGIFRSCPALAKLVTFGCFQVSDVVVPKGVVLIGAPRAQDQIEQFGETLMEFQLELQREMESMRVAGRVMPMVA</sequence>